<dbReference type="InterPro" id="IPR018608">
    <property type="entry name" value="Gti1/Pac2"/>
</dbReference>
<sequence>MSGGGAGPLVPTFHGFVHNSMDGLILFEACLSGKLHHVPRRPHDRERSSLIKSGSIFIYEENASGIKRWTDGVAWSPSRILGNFLIYRELEKPFPPGEKKRAMKRKRSSAPGEPYPRRSSEVTEHELPTPISPPIQEAGADSKPTDGSGADADKELERSLIGSLVDSYGFRPDGLVKKTMSVSINGISHHMVSYYKVEDVKANLLPRPNQDQRLASLTIRPDLYCKQNFRAPIDES</sequence>
<reference evidence="4" key="1">
    <citation type="submission" date="2020-01" db="EMBL/GenBank/DDBJ databases">
        <authorList>
            <consortium name="DOE Joint Genome Institute"/>
            <person name="Haridas S."/>
            <person name="Albert R."/>
            <person name="Binder M."/>
            <person name="Bloem J."/>
            <person name="Labutti K."/>
            <person name="Salamov A."/>
            <person name="Andreopoulos B."/>
            <person name="Baker S.E."/>
            <person name="Barry K."/>
            <person name="Bills G."/>
            <person name="Bluhm B.H."/>
            <person name="Cannon C."/>
            <person name="Castanera R."/>
            <person name="Culley D.E."/>
            <person name="Daum C."/>
            <person name="Ezra D."/>
            <person name="Gonzalez J.B."/>
            <person name="Henrissat B."/>
            <person name="Kuo A."/>
            <person name="Liang C."/>
            <person name="Lipzen A."/>
            <person name="Lutzoni F."/>
            <person name="Magnuson J."/>
            <person name="Mondo S."/>
            <person name="Nolan M."/>
            <person name="Ohm R."/>
            <person name="Pangilinan J."/>
            <person name="Park H.-J."/>
            <person name="Ramirez L."/>
            <person name="Alfaro M."/>
            <person name="Sun H."/>
            <person name="Tritt A."/>
            <person name="Yoshinaga Y."/>
            <person name="Zwiers L.-H."/>
            <person name="Turgeon B.G."/>
            <person name="Goodwin S.B."/>
            <person name="Spatafora J.W."/>
            <person name="Crous P.W."/>
            <person name="Grigoriev I.V."/>
        </authorList>
    </citation>
    <scope>NUCLEOTIDE SEQUENCE</scope>
    <source>
        <strain evidence="4">CBS 342.82</strain>
    </source>
</reference>
<organism evidence="4">
    <name type="scientific">Dissoconium aciculare CBS 342.82</name>
    <dbReference type="NCBI Taxonomy" id="1314786"/>
    <lineage>
        <taxon>Eukaryota</taxon>
        <taxon>Fungi</taxon>
        <taxon>Dikarya</taxon>
        <taxon>Ascomycota</taxon>
        <taxon>Pezizomycotina</taxon>
        <taxon>Dothideomycetes</taxon>
        <taxon>Dothideomycetidae</taxon>
        <taxon>Mycosphaerellales</taxon>
        <taxon>Dissoconiaceae</taxon>
        <taxon>Dissoconium</taxon>
    </lineage>
</organism>
<accession>A0A6J3M7C1</accession>
<proteinExistence type="inferred from homology"/>
<protein>
    <recommendedName>
        <fullName evidence="5">Gti1/Pac2 family protein</fullName>
    </recommendedName>
</protein>
<dbReference type="PANTHER" id="PTHR28027:SF2">
    <property type="entry name" value="TRANSCRIPTIONAL REGULATOR MIT1"/>
    <property type="match status" value="1"/>
</dbReference>
<feature type="compositionally biased region" description="Basic and acidic residues" evidence="2">
    <location>
        <begin position="115"/>
        <end position="127"/>
    </location>
</feature>
<evidence type="ECO:0000256" key="1">
    <source>
        <dbReference type="ARBA" id="ARBA00008359"/>
    </source>
</evidence>
<dbReference type="Pfam" id="PF09729">
    <property type="entry name" value="Gti1_Pac2"/>
    <property type="match status" value="1"/>
</dbReference>
<reference evidence="4" key="3">
    <citation type="submission" date="2025-08" db="UniProtKB">
        <authorList>
            <consortium name="RefSeq"/>
        </authorList>
    </citation>
    <scope>IDENTIFICATION</scope>
    <source>
        <strain evidence="4">CBS 342.82</strain>
    </source>
</reference>
<keyword evidence="3" id="KW-1185">Reference proteome</keyword>
<dbReference type="Proteomes" id="UP000504637">
    <property type="component" value="Unplaced"/>
</dbReference>
<name>A0A6J3M7C1_9PEZI</name>
<dbReference type="RefSeq" id="XP_033459788.1">
    <property type="nucleotide sequence ID" value="XM_033601416.1"/>
</dbReference>
<dbReference type="PANTHER" id="PTHR28027">
    <property type="entry name" value="TRANSCRIPTIONAL REGULATOR MIT1"/>
    <property type="match status" value="1"/>
</dbReference>
<feature type="non-terminal residue" evidence="4">
    <location>
        <position position="236"/>
    </location>
</feature>
<reference evidence="4" key="2">
    <citation type="submission" date="2020-04" db="EMBL/GenBank/DDBJ databases">
        <authorList>
            <consortium name="NCBI Genome Project"/>
        </authorList>
    </citation>
    <scope>NUCLEOTIDE SEQUENCE</scope>
    <source>
        <strain evidence="4">CBS 342.82</strain>
    </source>
</reference>
<evidence type="ECO:0000313" key="3">
    <source>
        <dbReference type="Proteomes" id="UP000504637"/>
    </source>
</evidence>
<gene>
    <name evidence="4" type="ORF">K489DRAFT_319887</name>
</gene>
<dbReference type="AlphaFoldDB" id="A0A6J3M7C1"/>
<evidence type="ECO:0008006" key="5">
    <source>
        <dbReference type="Google" id="ProtNLM"/>
    </source>
</evidence>
<evidence type="ECO:0000313" key="4">
    <source>
        <dbReference type="RefSeq" id="XP_033459788.1"/>
    </source>
</evidence>
<comment type="similarity">
    <text evidence="1">Belongs to the MIT1/WOR1 family.</text>
</comment>
<evidence type="ECO:0000256" key="2">
    <source>
        <dbReference type="SAM" id="MobiDB-lite"/>
    </source>
</evidence>
<feature type="region of interest" description="Disordered" evidence="2">
    <location>
        <begin position="96"/>
        <end position="152"/>
    </location>
</feature>
<dbReference type="GO" id="GO:0003677">
    <property type="term" value="F:DNA binding"/>
    <property type="evidence" value="ECO:0007669"/>
    <property type="project" value="TreeGrafter"/>
</dbReference>
<dbReference type="OrthoDB" id="5319641at2759"/>
<dbReference type="GeneID" id="54359216"/>